<evidence type="ECO:0000256" key="5">
    <source>
        <dbReference type="ARBA" id="ARBA00022618"/>
    </source>
</evidence>
<dbReference type="Gene3D" id="3.40.50.720">
    <property type="entry name" value="NAD(P)-binding Rossmann-like Domain"/>
    <property type="match status" value="1"/>
</dbReference>
<comment type="caution">
    <text evidence="13">The sequence shown here is derived from an EMBL/GenBank/DDBJ whole genome shotgun (WGS) entry which is preliminary data.</text>
</comment>
<dbReference type="PROSITE" id="PS50075">
    <property type="entry name" value="CARRIER"/>
    <property type="match status" value="1"/>
</dbReference>
<dbReference type="GO" id="GO:0031177">
    <property type="term" value="F:phosphopantetheine binding"/>
    <property type="evidence" value="ECO:0007669"/>
    <property type="project" value="InterPro"/>
</dbReference>
<dbReference type="Gene3D" id="3.90.190.20">
    <property type="entry name" value="Mur ligase, C-terminal domain"/>
    <property type="match status" value="1"/>
</dbReference>
<keyword evidence="11" id="KW-0436">Ligase</keyword>
<proteinExistence type="inferred from homology"/>
<evidence type="ECO:0000256" key="8">
    <source>
        <dbReference type="ARBA" id="ARBA00023306"/>
    </source>
</evidence>
<dbReference type="GO" id="GO:0009252">
    <property type="term" value="P:peptidoglycan biosynthetic process"/>
    <property type="evidence" value="ECO:0007669"/>
    <property type="project" value="UniProtKB-UniRule"/>
</dbReference>
<protein>
    <recommendedName>
        <fullName evidence="1 11">UDP-N-acetylmuramate--L-alanine ligase</fullName>
        <ecNumber evidence="1 11">6.3.2.8</ecNumber>
    </recommendedName>
    <alternativeName>
        <fullName evidence="11">UDP-N-acetylmuramoyl-L-alanine synthetase</fullName>
    </alternativeName>
</protein>
<dbReference type="InterPro" id="IPR020806">
    <property type="entry name" value="PKS_PP-bd"/>
</dbReference>
<evidence type="ECO:0000256" key="7">
    <source>
        <dbReference type="ARBA" id="ARBA00022984"/>
    </source>
</evidence>
<keyword evidence="3 11" id="KW-0963">Cytoplasm</keyword>
<dbReference type="InterPro" id="IPR013221">
    <property type="entry name" value="Mur_ligase_cen"/>
</dbReference>
<dbReference type="Pfam" id="PF00975">
    <property type="entry name" value="Thioesterase"/>
    <property type="match status" value="1"/>
</dbReference>
<dbReference type="InterPro" id="IPR006162">
    <property type="entry name" value="Ppantetheine_attach_site"/>
</dbReference>
<keyword evidence="11" id="KW-0547">Nucleotide-binding</keyword>
<dbReference type="SMART" id="SM00823">
    <property type="entry name" value="PKS_PP"/>
    <property type="match status" value="1"/>
</dbReference>
<name>A0A2G8RKQ8_9RHOB</name>
<evidence type="ECO:0000256" key="10">
    <source>
        <dbReference type="ARBA" id="ARBA00047833"/>
    </source>
</evidence>
<dbReference type="Gene3D" id="1.10.1200.10">
    <property type="entry name" value="ACP-like"/>
    <property type="match status" value="1"/>
</dbReference>
<dbReference type="SUPFAM" id="SSF53474">
    <property type="entry name" value="alpha/beta-Hydrolases"/>
    <property type="match status" value="1"/>
</dbReference>
<dbReference type="Pfam" id="PF00501">
    <property type="entry name" value="AMP-binding"/>
    <property type="match status" value="1"/>
</dbReference>
<dbReference type="SUPFAM" id="SSF56801">
    <property type="entry name" value="Acetyl-CoA synthetase-like"/>
    <property type="match status" value="1"/>
</dbReference>
<dbReference type="HAMAP" id="MF_00046">
    <property type="entry name" value="MurC"/>
    <property type="match status" value="1"/>
</dbReference>
<sequence length="1297" mass="140189">MIEFLDLPVSLRTSRGVHFVGILGAGMSALAQLCLDLGLRVSGSDQTDNPRLGALRTKGAGITIGHCATNLLGADTVVFSPAVPRDNPELVAARAIGLRQISRPRALAELLGGQEFVAVAGSHGKTTTAALLAHILESANLHPGYMIGETCPSLAGGNAKWSGQGVFVNESCEAFRALDFWQPQHCIVTNVEDEHSDHYGSLQALEDAFADFIQRVPVGGRVLLCAECPTLAAIATQMADRVESYGLSPGTNWRAVILEMTPTTSIFEVWNNGRHLVKISLNLPGKHNVLNALGAIAMASYHGVSPEISAQSLGEFQSIPRRWQKLGQMAEVGVFDDLAHHPTEVAATLSVARTTVRRNGAVIAVFQPQLYSRLSRLAPDFAIALRSADHVIILPIDCAGELRGDENPEAQLWTILDNLQVPAVRAKTALEACRKVAELAHPGDLVVTMGPGLAHETGKMVLRFLEREAGLPIEEQSKGTTPVTQSTALRLQSAFEARARTRPDSPCLTLEERVWTYREIDCLAQSFAFALSKREVGRDDLVVLVSHKTPQLIALMLGTLKAGAAFVPIDPKMLRAGILAGFEQVGAAIILHDHAADIATPAGIPAMRIDAFLYEALELEEPLVSLKAETHDSDLAYAIFTSGSTGIPRLVGVEHRNVCNLLQFSTQALFDADDLALTPFIDSISFDASIHQIFATLSLGGCLLIEADMTGIMRSKNFGHITNLGGTPTVISSLAQIGALPESLRVISLGGEVIPQSLIATLRQSTKIKKLFNFYGPTETTIFSTVAQFLRRGPTEDFADDVGANIGFPVAGTIIYLCDAQDKLVPDGAIGEICIAGAGVARGYLGSHVQTEERFAPDPFLDGTKQRMYRTGDLGKRLPDGSLEFVGRVDDQMKVNGIRIDPVEIELHLNACAGIERAAVVNLAGISGRSVLTAFVLADHTLDFQQIRSDIAAKLPSAMVPKEFIRVDSLPMSSNGKLQRNDLRNPVAQKMPVSSITPASLDGVERRLVLIWRAVLQCQDLTVQDDFFLLGGDSLASVQMVMAVEKAFGMRLSAQALETIGTIEAMADQIRALLADPKSLGKIQPDLAERILDKQKAFLAAWKSENIDQSGFIRTLNCGGKKPGLFWCFQGFPELKALAKALGPDRPLHGMRSAHMIMEHVPDTIATLAHQYSEEIISLQPQGPLLLGGNCQGATIARATAFALRARGREVRHLLLMEQASIWPYDKQVGLIFGRNSSHNPYLTNEDPETAFRKAYAQGFAVEIVEGAHGEFFMEENIPSLTRAINALIDRQVENLC</sequence>
<dbReference type="OrthoDB" id="9803968at2"/>
<keyword evidence="8 11" id="KW-0131">Cell cycle</keyword>
<evidence type="ECO:0000256" key="4">
    <source>
        <dbReference type="ARBA" id="ARBA00022553"/>
    </source>
</evidence>
<dbReference type="Gene3D" id="3.40.1190.10">
    <property type="entry name" value="Mur-like, catalytic domain"/>
    <property type="match status" value="1"/>
</dbReference>
<dbReference type="InterPro" id="IPR004101">
    <property type="entry name" value="Mur_ligase_C"/>
</dbReference>
<keyword evidence="7 11" id="KW-0573">Peptidoglycan synthesis</keyword>
<dbReference type="NCBIfam" id="TIGR01082">
    <property type="entry name" value="murC"/>
    <property type="match status" value="1"/>
</dbReference>
<dbReference type="NCBIfam" id="TIGR01733">
    <property type="entry name" value="AA-adenyl-dom"/>
    <property type="match status" value="1"/>
</dbReference>
<dbReference type="InterPro" id="IPR042099">
    <property type="entry name" value="ANL_N_sf"/>
</dbReference>
<dbReference type="Pfam" id="PF13193">
    <property type="entry name" value="AMP-binding_C"/>
    <property type="match status" value="1"/>
</dbReference>
<evidence type="ECO:0000256" key="3">
    <source>
        <dbReference type="ARBA" id="ARBA00022490"/>
    </source>
</evidence>
<evidence type="ECO:0000256" key="2">
    <source>
        <dbReference type="ARBA" id="ARBA00022450"/>
    </source>
</evidence>
<dbReference type="InterPro" id="IPR005758">
    <property type="entry name" value="UDP-N-AcMur_Ala_ligase_MurC"/>
</dbReference>
<evidence type="ECO:0000313" key="14">
    <source>
        <dbReference type="Proteomes" id="UP000231259"/>
    </source>
</evidence>
<dbReference type="InterPro" id="IPR000713">
    <property type="entry name" value="Mur_ligase_N"/>
</dbReference>
<evidence type="ECO:0000256" key="6">
    <source>
        <dbReference type="ARBA" id="ARBA00022960"/>
    </source>
</evidence>
<dbReference type="Pfam" id="PF00550">
    <property type="entry name" value="PP-binding"/>
    <property type="match status" value="1"/>
</dbReference>
<dbReference type="PROSITE" id="PS00012">
    <property type="entry name" value="PHOSPHOPANTETHEINE"/>
    <property type="match status" value="1"/>
</dbReference>
<keyword evidence="5 11" id="KW-0132">Cell division</keyword>
<dbReference type="GO" id="GO:0008763">
    <property type="term" value="F:UDP-N-acetylmuramate-L-alanine ligase activity"/>
    <property type="evidence" value="ECO:0007669"/>
    <property type="project" value="UniProtKB-UniRule"/>
</dbReference>
<dbReference type="SUPFAM" id="SSF53623">
    <property type="entry name" value="MurD-like peptide ligases, catalytic domain"/>
    <property type="match status" value="1"/>
</dbReference>
<dbReference type="InterPro" id="IPR025110">
    <property type="entry name" value="AMP-bd_C"/>
</dbReference>
<dbReference type="InterPro" id="IPR009081">
    <property type="entry name" value="PP-bd_ACP"/>
</dbReference>
<dbReference type="InterPro" id="IPR010071">
    <property type="entry name" value="AA_adenyl_dom"/>
</dbReference>
<dbReference type="GO" id="GO:0071555">
    <property type="term" value="P:cell wall organization"/>
    <property type="evidence" value="ECO:0007669"/>
    <property type="project" value="UniProtKB-KW"/>
</dbReference>
<evidence type="ECO:0000313" key="13">
    <source>
        <dbReference type="EMBL" id="PIL21991.1"/>
    </source>
</evidence>
<dbReference type="UniPathway" id="UPA00219"/>
<dbReference type="InterPro" id="IPR036736">
    <property type="entry name" value="ACP-like_sf"/>
</dbReference>
<evidence type="ECO:0000259" key="12">
    <source>
        <dbReference type="PROSITE" id="PS50075"/>
    </source>
</evidence>
<dbReference type="GO" id="GO:0005524">
    <property type="term" value="F:ATP binding"/>
    <property type="evidence" value="ECO:0007669"/>
    <property type="project" value="UniProtKB-UniRule"/>
</dbReference>
<keyword evidence="14" id="KW-1185">Reference proteome</keyword>
<feature type="domain" description="Carrier" evidence="12">
    <location>
        <begin position="999"/>
        <end position="1074"/>
    </location>
</feature>
<dbReference type="EMBL" id="AWWI01000017">
    <property type="protein sequence ID" value="PIL21991.1"/>
    <property type="molecule type" value="Genomic_DNA"/>
</dbReference>
<evidence type="ECO:0000256" key="11">
    <source>
        <dbReference type="HAMAP-Rule" id="MF_00046"/>
    </source>
</evidence>
<dbReference type="InterPro" id="IPR045851">
    <property type="entry name" value="AMP-bd_C_sf"/>
</dbReference>
<dbReference type="Pfam" id="PF02875">
    <property type="entry name" value="Mur_ligase_C"/>
    <property type="match status" value="1"/>
</dbReference>
<dbReference type="PANTHER" id="PTHR45527:SF1">
    <property type="entry name" value="FATTY ACID SYNTHASE"/>
    <property type="match status" value="1"/>
</dbReference>
<dbReference type="EC" id="6.3.2.8" evidence="1 11"/>
<dbReference type="GO" id="GO:0008360">
    <property type="term" value="P:regulation of cell shape"/>
    <property type="evidence" value="ECO:0007669"/>
    <property type="project" value="UniProtKB-KW"/>
</dbReference>
<dbReference type="Pfam" id="PF08245">
    <property type="entry name" value="Mur_ligase_M"/>
    <property type="match status" value="1"/>
</dbReference>
<comment type="similarity">
    <text evidence="11">Belongs to the MurCDEF family.</text>
</comment>
<dbReference type="InterPro" id="IPR036565">
    <property type="entry name" value="Mur-like_cat_sf"/>
</dbReference>
<dbReference type="Pfam" id="PF01225">
    <property type="entry name" value="Mur_ligase"/>
    <property type="match status" value="1"/>
</dbReference>
<dbReference type="GO" id="GO:0044550">
    <property type="term" value="P:secondary metabolite biosynthetic process"/>
    <property type="evidence" value="ECO:0007669"/>
    <property type="project" value="TreeGrafter"/>
</dbReference>
<dbReference type="Gene3D" id="3.30.300.30">
    <property type="match status" value="1"/>
</dbReference>
<dbReference type="InterPro" id="IPR029058">
    <property type="entry name" value="AB_hydrolase_fold"/>
</dbReference>
<keyword evidence="9 11" id="KW-0961">Cell wall biogenesis/degradation</keyword>
<comment type="catalytic activity">
    <reaction evidence="10 11">
        <text>UDP-N-acetyl-alpha-D-muramate + L-alanine + ATP = UDP-N-acetyl-alpha-D-muramoyl-L-alanine + ADP + phosphate + H(+)</text>
        <dbReference type="Rhea" id="RHEA:23372"/>
        <dbReference type="ChEBI" id="CHEBI:15378"/>
        <dbReference type="ChEBI" id="CHEBI:30616"/>
        <dbReference type="ChEBI" id="CHEBI:43474"/>
        <dbReference type="ChEBI" id="CHEBI:57972"/>
        <dbReference type="ChEBI" id="CHEBI:70757"/>
        <dbReference type="ChEBI" id="CHEBI:83898"/>
        <dbReference type="ChEBI" id="CHEBI:456216"/>
        <dbReference type="EC" id="6.3.2.8"/>
    </reaction>
</comment>
<dbReference type="SUPFAM" id="SSF47336">
    <property type="entry name" value="ACP-like"/>
    <property type="match status" value="1"/>
</dbReference>
<comment type="pathway">
    <text evidence="11">Cell wall biogenesis; peptidoglycan biosynthesis.</text>
</comment>
<reference evidence="13 14" key="1">
    <citation type="submission" date="2013-09" db="EMBL/GenBank/DDBJ databases">
        <title>Genome sequencing of Phaeobacter antarcticus sp. nov. SM1211.</title>
        <authorList>
            <person name="Zhang X.-Y."/>
            <person name="Liu C."/>
            <person name="Chen X.-L."/>
            <person name="Xie B.-B."/>
            <person name="Qin Q.-L."/>
            <person name="Rong J.-C."/>
            <person name="Zhang Y.-Z."/>
        </authorList>
    </citation>
    <scope>NUCLEOTIDE SEQUENCE [LARGE SCALE GENOMIC DNA]</scope>
    <source>
        <strain evidence="13 14">SM1211</strain>
    </source>
</reference>
<accession>A0A2G8RKQ8</accession>
<dbReference type="GO" id="GO:0043041">
    <property type="term" value="P:amino acid activation for nonribosomal peptide biosynthetic process"/>
    <property type="evidence" value="ECO:0007669"/>
    <property type="project" value="TreeGrafter"/>
</dbReference>
<comment type="subcellular location">
    <subcellularLocation>
        <location evidence="11">Cytoplasm</location>
    </subcellularLocation>
</comment>
<dbReference type="Gene3D" id="3.40.50.12780">
    <property type="entry name" value="N-terminal domain of ligase-like"/>
    <property type="match status" value="1"/>
</dbReference>
<dbReference type="Gene3D" id="3.40.50.1820">
    <property type="entry name" value="alpha/beta hydrolase"/>
    <property type="match status" value="1"/>
</dbReference>
<keyword evidence="4" id="KW-0597">Phosphoprotein</keyword>
<dbReference type="Proteomes" id="UP000231259">
    <property type="component" value="Unassembled WGS sequence"/>
</dbReference>
<keyword evidence="11" id="KW-0067">ATP-binding</keyword>
<dbReference type="GO" id="GO:0051301">
    <property type="term" value="P:cell division"/>
    <property type="evidence" value="ECO:0007669"/>
    <property type="project" value="UniProtKB-KW"/>
</dbReference>
<gene>
    <name evidence="11" type="primary">murC</name>
    <name evidence="13" type="ORF">P775_01455</name>
</gene>
<organism evidence="13 14">
    <name type="scientific">Puniceibacterium antarcticum</name>
    <dbReference type="NCBI Taxonomy" id="1206336"/>
    <lineage>
        <taxon>Bacteria</taxon>
        <taxon>Pseudomonadati</taxon>
        <taxon>Pseudomonadota</taxon>
        <taxon>Alphaproteobacteria</taxon>
        <taxon>Rhodobacterales</taxon>
        <taxon>Paracoccaceae</taxon>
        <taxon>Puniceibacterium</taxon>
    </lineage>
</organism>
<dbReference type="InterPro" id="IPR000873">
    <property type="entry name" value="AMP-dep_synth/lig_dom"/>
</dbReference>
<keyword evidence="6 11" id="KW-0133">Cell shape</keyword>
<dbReference type="RefSeq" id="WP_099909282.1">
    <property type="nucleotide sequence ID" value="NZ_AWWI01000017.1"/>
</dbReference>
<comment type="function">
    <text evidence="11">Cell wall formation.</text>
</comment>
<evidence type="ECO:0000256" key="9">
    <source>
        <dbReference type="ARBA" id="ARBA00023316"/>
    </source>
</evidence>
<dbReference type="InterPro" id="IPR001031">
    <property type="entry name" value="Thioesterase"/>
</dbReference>
<evidence type="ECO:0000256" key="1">
    <source>
        <dbReference type="ARBA" id="ARBA00012211"/>
    </source>
</evidence>
<dbReference type="SUPFAM" id="SSF51984">
    <property type="entry name" value="MurCD N-terminal domain"/>
    <property type="match status" value="1"/>
</dbReference>
<dbReference type="PANTHER" id="PTHR45527">
    <property type="entry name" value="NONRIBOSOMAL PEPTIDE SYNTHETASE"/>
    <property type="match status" value="1"/>
</dbReference>
<dbReference type="CDD" id="cd05930">
    <property type="entry name" value="A_NRPS"/>
    <property type="match status" value="1"/>
</dbReference>
<dbReference type="SUPFAM" id="SSF53244">
    <property type="entry name" value="MurD-like peptide ligases, peptide-binding domain"/>
    <property type="match status" value="1"/>
</dbReference>
<dbReference type="InterPro" id="IPR036615">
    <property type="entry name" value="Mur_ligase_C_dom_sf"/>
</dbReference>
<keyword evidence="2" id="KW-0596">Phosphopantetheine</keyword>
<dbReference type="GO" id="GO:0005737">
    <property type="term" value="C:cytoplasm"/>
    <property type="evidence" value="ECO:0007669"/>
    <property type="project" value="UniProtKB-SubCell"/>
</dbReference>
<feature type="binding site" evidence="11">
    <location>
        <begin position="121"/>
        <end position="127"/>
    </location>
    <ligand>
        <name>ATP</name>
        <dbReference type="ChEBI" id="CHEBI:30616"/>
    </ligand>
</feature>